<name>A0ABW4QZD6_9BACT</name>
<protein>
    <submittedName>
        <fullName evidence="3">MGMT family protein</fullName>
    </submittedName>
</protein>
<dbReference type="EMBL" id="JBHUFD010000018">
    <property type="protein sequence ID" value="MFD1874725.1"/>
    <property type="molecule type" value="Genomic_DNA"/>
</dbReference>
<dbReference type="InterPro" id="IPR036217">
    <property type="entry name" value="MethylDNA_cys_MeTrfase_DNAb"/>
</dbReference>
<accession>A0ABW4QZD6</accession>
<dbReference type="InterPro" id="IPR036388">
    <property type="entry name" value="WH-like_DNA-bd_sf"/>
</dbReference>
<organism evidence="3 4">
    <name type="scientific">Hymenobacter bucti</name>
    <dbReference type="NCBI Taxonomy" id="1844114"/>
    <lineage>
        <taxon>Bacteria</taxon>
        <taxon>Pseudomonadati</taxon>
        <taxon>Bacteroidota</taxon>
        <taxon>Cytophagia</taxon>
        <taxon>Cytophagales</taxon>
        <taxon>Hymenobacteraceae</taxon>
        <taxon>Hymenobacter</taxon>
    </lineage>
</organism>
<dbReference type="Proteomes" id="UP001597197">
    <property type="component" value="Unassembled WGS sequence"/>
</dbReference>
<dbReference type="Gene3D" id="1.10.10.10">
    <property type="entry name" value="Winged helix-like DNA-binding domain superfamily/Winged helix DNA-binding domain"/>
    <property type="match status" value="1"/>
</dbReference>
<dbReference type="Pfam" id="PF01035">
    <property type="entry name" value="DNA_binding_1"/>
    <property type="match status" value="1"/>
</dbReference>
<comment type="caution">
    <text evidence="3">The sequence shown here is derived from an EMBL/GenBank/DDBJ whole genome shotgun (WGS) entry which is preliminary data.</text>
</comment>
<dbReference type="SUPFAM" id="SSF46767">
    <property type="entry name" value="Methylated DNA-protein cysteine methyltransferase, C-terminal domain"/>
    <property type="match status" value="1"/>
</dbReference>
<proteinExistence type="predicted"/>
<evidence type="ECO:0000259" key="2">
    <source>
        <dbReference type="Pfam" id="PF01035"/>
    </source>
</evidence>
<dbReference type="PANTHER" id="PTHR42942:SF1">
    <property type="entry name" value="ALKYLTRANSFERASE-LIKE PROTEIN 1"/>
    <property type="match status" value="1"/>
</dbReference>
<reference evidence="4" key="1">
    <citation type="journal article" date="2019" name="Int. J. Syst. Evol. Microbiol.">
        <title>The Global Catalogue of Microorganisms (GCM) 10K type strain sequencing project: providing services to taxonomists for standard genome sequencing and annotation.</title>
        <authorList>
            <consortium name="The Broad Institute Genomics Platform"/>
            <consortium name="The Broad Institute Genome Sequencing Center for Infectious Disease"/>
            <person name="Wu L."/>
            <person name="Ma J."/>
        </authorList>
    </citation>
    <scope>NUCLEOTIDE SEQUENCE [LARGE SCALE GENOMIC DNA]</scope>
    <source>
        <strain evidence="4">CGMCC 1.15795</strain>
    </source>
</reference>
<evidence type="ECO:0000256" key="1">
    <source>
        <dbReference type="ARBA" id="ARBA00022763"/>
    </source>
</evidence>
<keyword evidence="4" id="KW-1185">Reference proteome</keyword>
<dbReference type="RefSeq" id="WP_382316778.1">
    <property type="nucleotide sequence ID" value="NZ_JBHUFD010000018.1"/>
</dbReference>
<dbReference type="InterPro" id="IPR014048">
    <property type="entry name" value="MethylDNA_cys_MeTrfase_DNA-bd"/>
</dbReference>
<dbReference type="CDD" id="cd06445">
    <property type="entry name" value="ATase"/>
    <property type="match status" value="1"/>
</dbReference>
<evidence type="ECO:0000313" key="4">
    <source>
        <dbReference type="Proteomes" id="UP001597197"/>
    </source>
</evidence>
<feature type="domain" description="Methylated-DNA-[protein]-cysteine S-methyltransferase DNA binding" evidence="2">
    <location>
        <begin position="18"/>
        <end position="107"/>
    </location>
</feature>
<sequence>MKKPAAPTPPAAPPAERNFFQDVHQVTRLVPPGRVTSYGAIANYLGSGRGARTVGYALMAANLDAVTLKNEAPVPAHRVVNRLGQLTGRHHFPTPTAMQERLEAEGVRVEDDVVVDFKKLYWDPAVELE</sequence>
<gene>
    <name evidence="3" type="ORF">ACFSDX_19970</name>
</gene>
<dbReference type="PANTHER" id="PTHR42942">
    <property type="entry name" value="6-O-METHYLGUANINE DNA METHYLTRANSFERASE"/>
    <property type="match status" value="1"/>
</dbReference>
<keyword evidence="1" id="KW-0227">DNA damage</keyword>
<dbReference type="InterPro" id="IPR052520">
    <property type="entry name" value="ATL_DNA_repair"/>
</dbReference>
<evidence type="ECO:0000313" key="3">
    <source>
        <dbReference type="EMBL" id="MFD1874725.1"/>
    </source>
</evidence>